<organism evidence="4 5">
    <name type="scientific">Sphaerobolus stellatus (strain SS14)</name>
    <dbReference type="NCBI Taxonomy" id="990650"/>
    <lineage>
        <taxon>Eukaryota</taxon>
        <taxon>Fungi</taxon>
        <taxon>Dikarya</taxon>
        <taxon>Basidiomycota</taxon>
        <taxon>Agaricomycotina</taxon>
        <taxon>Agaricomycetes</taxon>
        <taxon>Phallomycetidae</taxon>
        <taxon>Geastrales</taxon>
        <taxon>Sphaerobolaceae</taxon>
        <taxon>Sphaerobolus</taxon>
    </lineage>
</organism>
<dbReference type="Gene3D" id="1.10.150.60">
    <property type="entry name" value="ARID DNA-binding domain"/>
    <property type="match status" value="1"/>
</dbReference>
<dbReference type="PANTHER" id="PTHR23185">
    <property type="entry name" value="PROTEIN VIRILIZER HOMOLOG"/>
    <property type="match status" value="1"/>
</dbReference>
<feature type="region of interest" description="Disordered" evidence="2">
    <location>
        <begin position="792"/>
        <end position="850"/>
    </location>
</feature>
<dbReference type="PROSITE" id="PS51011">
    <property type="entry name" value="ARID"/>
    <property type="match status" value="1"/>
</dbReference>
<name>A0A0C9TQQ9_SPHS4</name>
<dbReference type="SMART" id="SM00501">
    <property type="entry name" value="BRIGHT"/>
    <property type="match status" value="1"/>
</dbReference>
<feature type="compositionally biased region" description="Polar residues" evidence="2">
    <location>
        <begin position="176"/>
        <end position="192"/>
    </location>
</feature>
<evidence type="ECO:0000256" key="1">
    <source>
        <dbReference type="SAM" id="Coils"/>
    </source>
</evidence>
<dbReference type="Proteomes" id="UP000054279">
    <property type="component" value="Unassembled WGS sequence"/>
</dbReference>
<gene>
    <name evidence="4" type="ORF">M422DRAFT_265632</name>
</gene>
<dbReference type="SUPFAM" id="SSF46774">
    <property type="entry name" value="ARID-like"/>
    <property type="match status" value="1"/>
</dbReference>
<dbReference type="InterPro" id="IPR026736">
    <property type="entry name" value="Virilizer"/>
</dbReference>
<feature type="region of interest" description="Disordered" evidence="2">
    <location>
        <begin position="112"/>
        <end position="212"/>
    </location>
</feature>
<dbReference type="Pfam" id="PF01388">
    <property type="entry name" value="ARID"/>
    <property type="match status" value="1"/>
</dbReference>
<dbReference type="GO" id="GO:0036396">
    <property type="term" value="C:RNA N6-methyladenosine methyltransferase complex"/>
    <property type="evidence" value="ECO:0007669"/>
    <property type="project" value="TreeGrafter"/>
</dbReference>
<protein>
    <recommendedName>
        <fullName evidence="3">ARID domain-containing protein</fullName>
    </recommendedName>
</protein>
<proteinExistence type="predicted"/>
<dbReference type="AlphaFoldDB" id="A0A0C9TQQ9"/>
<dbReference type="SMART" id="SM01014">
    <property type="entry name" value="ARID"/>
    <property type="match status" value="1"/>
</dbReference>
<sequence>MSSSTPSVVIQIVLAAHVIVPTHVLAAPIIVHVVVHMILIIHENHPIIPRTLGMLLVMDTIQPRSRKSEAMLKGQKRKHPIMGVTLVEPLKYGGLSIVSLISEGQKTIIDGIDGVHPRSAPQKRHTNKDNPENIPGCRYEDDNPGAGPGSPSSGSINLSSTGTGFGSLTGSNSGSYSLEGTDQGNSDSQSGHQYCGSVWSLSDNSENEQDSIDDYNQGILNKEISQLYKSLKHLLPYPIDALLLYILQKSDATSALVHHDDIYSLLEGDWVIGSTEEFVTLLETLNPPISIKHGVGSIISSSESSLALEIPLPQMAAQQQPPNVQCPPTMPPQQVQGTAFTIIPRQLFDQQFKTFMESKGMTIDSRELIINTKQIDLYNLWIFVLQCGGINIINQHSLWPVIGGQLGFVQFPSSPSEPARSGLQVAAAVQIIYSKYLMQWEHTYSTRMKQLERRKLAMTQNPGSPGGMAVPILQQQKLSPQQQGINSLHSRLMAIHLCSESPALATRQQVQEQQEQEQQELQEQRQQLQEQQQQLQEQQQELQEQQQELQEQQQQLQEQQQELQEQQQQFQQQLQEQQQELQGQQQQFQQQLQQQQQLLLLLQQQLQQGSMQPSLHLQVMPPPHELIALSHLSPEELHVKGIPPEQYEVIQKFRQQQSQHSTQSEQLFVNLMQDDTCTASGTTSARIRRTGPIAEELGKQQQQRMDTYHDVQSFLTQAAEDFLASSTVNAGVEREVKSESEGLPSGYPPMYEISDNLMGASVGSDSGAGPSSFSKTADQTGLDRLSFYSFSQREHEEPIASSNSKLDPLDPAHYSSANLSPKSAAETPKGGHVVIDGNRRTRLDSQASPV</sequence>
<feature type="compositionally biased region" description="Low complexity" evidence="2">
    <location>
        <begin position="149"/>
        <end position="175"/>
    </location>
</feature>
<dbReference type="HOGENOM" id="CLU_335602_0_0_1"/>
<dbReference type="InterPro" id="IPR001606">
    <property type="entry name" value="ARID_dom"/>
</dbReference>
<dbReference type="CDD" id="cd16100">
    <property type="entry name" value="ARID"/>
    <property type="match status" value="1"/>
</dbReference>
<dbReference type="InterPro" id="IPR036431">
    <property type="entry name" value="ARID_dom_sf"/>
</dbReference>
<keyword evidence="1" id="KW-0175">Coiled coil</keyword>
<evidence type="ECO:0000259" key="3">
    <source>
        <dbReference type="PROSITE" id="PS51011"/>
    </source>
</evidence>
<evidence type="ECO:0000313" key="5">
    <source>
        <dbReference type="Proteomes" id="UP000054279"/>
    </source>
</evidence>
<evidence type="ECO:0000313" key="4">
    <source>
        <dbReference type="EMBL" id="KIJ32463.1"/>
    </source>
</evidence>
<dbReference type="GO" id="GO:0003677">
    <property type="term" value="F:DNA binding"/>
    <property type="evidence" value="ECO:0007669"/>
    <property type="project" value="InterPro"/>
</dbReference>
<accession>A0A0C9TQQ9</accession>
<dbReference type="OrthoDB" id="1938591at2759"/>
<dbReference type="GO" id="GO:0003723">
    <property type="term" value="F:RNA binding"/>
    <property type="evidence" value="ECO:0007669"/>
    <property type="project" value="TreeGrafter"/>
</dbReference>
<reference evidence="4 5" key="1">
    <citation type="submission" date="2014-06" db="EMBL/GenBank/DDBJ databases">
        <title>Evolutionary Origins and Diversification of the Mycorrhizal Mutualists.</title>
        <authorList>
            <consortium name="DOE Joint Genome Institute"/>
            <consortium name="Mycorrhizal Genomics Consortium"/>
            <person name="Kohler A."/>
            <person name="Kuo A."/>
            <person name="Nagy L.G."/>
            <person name="Floudas D."/>
            <person name="Copeland A."/>
            <person name="Barry K.W."/>
            <person name="Cichocki N."/>
            <person name="Veneault-Fourrey C."/>
            <person name="LaButti K."/>
            <person name="Lindquist E.A."/>
            <person name="Lipzen A."/>
            <person name="Lundell T."/>
            <person name="Morin E."/>
            <person name="Murat C."/>
            <person name="Riley R."/>
            <person name="Ohm R."/>
            <person name="Sun H."/>
            <person name="Tunlid A."/>
            <person name="Henrissat B."/>
            <person name="Grigoriev I.V."/>
            <person name="Hibbett D.S."/>
            <person name="Martin F."/>
        </authorList>
    </citation>
    <scope>NUCLEOTIDE SEQUENCE [LARGE SCALE GENOMIC DNA]</scope>
    <source>
        <strain evidence="4 5">SS14</strain>
    </source>
</reference>
<dbReference type="EMBL" id="KN837226">
    <property type="protein sequence ID" value="KIJ32463.1"/>
    <property type="molecule type" value="Genomic_DNA"/>
</dbReference>
<dbReference type="PANTHER" id="PTHR23185:SF0">
    <property type="entry name" value="PROTEIN VIRILIZER HOMOLOG"/>
    <property type="match status" value="1"/>
</dbReference>
<evidence type="ECO:0000256" key="2">
    <source>
        <dbReference type="SAM" id="MobiDB-lite"/>
    </source>
</evidence>
<feature type="domain" description="ARID" evidence="3">
    <location>
        <begin position="342"/>
        <end position="445"/>
    </location>
</feature>
<keyword evidence="5" id="KW-1185">Reference proteome</keyword>
<feature type="coiled-coil region" evidence="1">
    <location>
        <begin position="504"/>
        <end position="605"/>
    </location>
</feature>